<dbReference type="Proteomes" id="UP001153714">
    <property type="component" value="Chromosome 4"/>
</dbReference>
<protein>
    <submittedName>
        <fullName evidence="1">Uncharacterized protein</fullName>
    </submittedName>
</protein>
<keyword evidence="2" id="KW-1185">Reference proteome</keyword>
<dbReference type="EMBL" id="OU893335">
    <property type="protein sequence ID" value="CAG9792220.1"/>
    <property type="molecule type" value="Genomic_DNA"/>
</dbReference>
<evidence type="ECO:0000313" key="1">
    <source>
        <dbReference type="EMBL" id="CAG9792220.1"/>
    </source>
</evidence>
<organism evidence="1 2">
    <name type="scientific">Diatraea saccharalis</name>
    <name type="common">sugarcane borer</name>
    <dbReference type="NCBI Taxonomy" id="40085"/>
    <lineage>
        <taxon>Eukaryota</taxon>
        <taxon>Metazoa</taxon>
        <taxon>Ecdysozoa</taxon>
        <taxon>Arthropoda</taxon>
        <taxon>Hexapoda</taxon>
        <taxon>Insecta</taxon>
        <taxon>Pterygota</taxon>
        <taxon>Neoptera</taxon>
        <taxon>Endopterygota</taxon>
        <taxon>Lepidoptera</taxon>
        <taxon>Glossata</taxon>
        <taxon>Ditrysia</taxon>
        <taxon>Pyraloidea</taxon>
        <taxon>Crambidae</taxon>
        <taxon>Crambinae</taxon>
        <taxon>Diatraea</taxon>
    </lineage>
</organism>
<sequence>MVSQSNQNEDSPKVAVDIVRQELLPHIQLENFSELKRMGTTSSLRPRPIFIKFKSHQDCDDACTAKIRLKGSGITVSEFLTKRSYKLFLECCERFGVYNCWTHEGRIMVLYADAKRYTITCRADLYRIATSQLA</sequence>
<gene>
    <name evidence="1" type="ORF">DIATSA_LOCUS9770</name>
</gene>
<accession>A0A9N9WII8</accession>
<reference evidence="1" key="1">
    <citation type="submission" date="2021-12" db="EMBL/GenBank/DDBJ databases">
        <authorList>
            <person name="King R."/>
        </authorList>
    </citation>
    <scope>NUCLEOTIDE SEQUENCE</scope>
</reference>
<dbReference type="OrthoDB" id="8121249at2759"/>
<name>A0A9N9WII8_9NEOP</name>
<reference evidence="1" key="2">
    <citation type="submission" date="2022-10" db="EMBL/GenBank/DDBJ databases">
        <authorList>
            <consortium name="ENA_rothamsted_submissions"/>
            <consortium name="culmorum"/>
            <person name="King R."/>
        </authorList>
    </citation>
    <scope>NUCLEOTIDE SEQUENCE</scope>
</reference>
<dbReference type="AlphaFoldDB" id="A0A9N9WII8"/>
<evidence type="ECO:0000313" key="2">
    <source>
        <dbReference type="Proteomes" id="UP001153714"/>
    </source>
</evidence>
<proteinExistence type="predicted"/>